<organism evidence="1 2">
    <name type="scientific">Hahella chejuensis (strain KCTC 2396)</name>
    <dbReference type="NCBI Taxonomy" id="349521"/>
    <lineage>
        <taxon>Bacteria</taxon>
        <taxon>Pseudomonadati</taxon>
        <taxon>Pseudomonadota</taxon>
        <taxon>Gammaproteobacteria</taxon>
        <taxon>Oceanospirillales</taxon>
        <taxon>Hahellaceae</taxon>
        <taxon>Hahella</taxon>
    </lineage>
</organism>
<dbReference type="HOGENOM" id="CLU_1018486_0_0_6"/>
<keyword evidence="2" id="KW-1185">Reference proteome</keyword>
<dbReference type="AlphaFoldDB" id="Q2SQ42"/>
<sequence>MRTIEELALASELMKWAYVKKLTLHPDSEDLSAILEQHPKLVVAMNHGPALGALAAAIALMHAYLRSGGEERVPFALTWRGYYQVPVFKQLFTLLTQVDRALSFNDVLRLMRASRYTDCLIMPEGENCSFGDGLNVQPFLSPRFIELSLRARAPLLLCLHQGAESWAKAVRIPPWLLGVGRVLPRNMELRLRDSRMLSIPCFPRKLSNLNVMFRLYHPRLSEKDLSDDVSIRMRQLWQEAWQIHAVMQSHIENMAQATAPSLHGNDYELHSGG</sequence>
<dbReference type="RefSeq" id="WP_011394309.1">
    <property type="nucleotide sequence ID" value="NC_007645.1"/>
</dbReference>
<dbReference type="OrthoDB" id="6180524at2"/>
<dbReference type="KEGG" id="hch:HCH_00320"/>
<evidence type="ECO:0000313" key="1">
    <source>
        <dbReference type="EMBL" id="ABC27232.1"/>
    </source>
</evidence>
<reference evidence="1 2" key="1">
    <citation type="journal article" date="2005" name="Nucleic Acids Res.">
        <title>Genomic blueprint of Hahella chejuensis, a marine microbe producing an algicidal agent.</title>
        <authorList>
            <person name="Jeong H."/>
            <person name="Yim J.H."/>
            <person name="Lee C."/>
            <person name="Choi S.-H."/>
            <person name="Park Y.K."/>
            <person name="Yoon S.H."/>
            <person name="Hur C.-G."/>
            <person name="Kang H.-Y."/>
            <person name="Kim D."/>
            <person name="Lee H.H."/>
            <person name="Park K.H."/>
            <person name="Park S.-H."/>
            <person name="Park H.-S."/>
            <person name="Lee H.K."/>
            <person name="Oh T.K."/>
            <person name="Kim J.F."/>
        </authorList>
    </citation>
    <scope>NUCLEOTIDE SEQUENCE [LARGE SCALE GENOMIC DNA]</scope>
    <source>
        <strain evidence="1 2">KCTC 2396</strain>
    </source>
</reference>
<name>Q2SQ42_HAHCH</name>
<gene>
    <name evidence="1" type="ordered locus">HCH_00320</name>
</gene>
<protein>
    <recommendedName>
        <fullName evidence="3">Phospholipid/glycerol acyltransferase domain-containing protein</fullName>
    </recommendedName>
</protein>
<proteinExistence type="predicted"/>
<evidence type="ECO:0000313" key="2">
    <source>
        <dbReference type="Proteomes" id="UP000000238"/>
    </source>
</evidence>
<evidence type="ECO:0008006" key="3">
    <source>
        <dbReference type="Google" id="ProtNLM"/>
    </source>
</evidence>
<dbReference type="EMBL" id="CP000155">
    <property type="protein sequence ID" value="ABC27232.1"/>
    <property type="molecule type" value="Genomic_DNA"/>
</dbReference>
<dbReference type="eggNOG" id="COG0204">
    <property type="taxonomic scope" value="Bacteria"/>
</dbReference>
<dbReference type="STRING" id="349521.HCH_00320"/>
<dbReference type="Proteomes" id="UP000000238">
    <property type="component" value="Chromosome"/>
</dbReference>
<accession>Q2SQ42</accession>